<gene>
    <name evidence="4" type="ORF">CYMTET_25176</name>
</gene>
<dbReference type="InterPro" id="IPR012341">
    <property type="entry name" value="6hp_glycosidase-like_sf"/>
</dbReference>
<dbReference type="InterPro" id="IPR005195">
    <property type="entry name" value="Glyco_hydro_65_M"/>
</dbReference>
<sequence length="757" mass="82076">MRVAIFGFATLGLCLAASTQIPQSLTHPPIFPPKDWQHGISTGDILFGPRPTKTPELMPSLANGYVGTIPGVDNVYLAGIYCKTSLALIFPGSQRCRIPVPAALSVSLKGAQSAGVALDIRRGLVMERLLLNTSSAAVITQRWYAHRSRPSLLVSEIVVNNTVSDTVLSISLDSAHSSPSSDIDFKETTVPAASDEHSQKFLVVSGAVKHPEDGDTVKVVAYAFTPLPTTPLQVPARTSRIFTFISSFRTTLDSVNPAAAASDDLARGVESGALLDEHVAAWSEMWSKGGVEVDNATLGAALNSSLYYMLSSVREGMNWPVGPGGLPTNGYWGNGFWDNDMWAMPSLLPWWPELSRVGVKYRVERIPEASMYARKRKAKGLLLPWQTASTGKEVDLVPFANVLENHVGGDVALLLRNLWDATHDAEYLANEAAPLAYGICDYYVSIAVQRGTGSEAHYSIEGVVPPDEYAIGFPIPYSGVNDAVFTNAGASLACSFAASVAQLLNATDRAASILRWTEFSEKVLIATENIGTEDEFHPEYRGYPHGNRWMGGKVKQADAVLLGFPLDWRTLSAKVRRNDLLKYEPVYDPKGPAMTASMHTVGWLELNETARADQWFQSSQGNMQPPFAVWTESKEVLQHKSLRDEGCYNFLTGAGGFIQSVVYGYGGLRYRKEGLYFKPTLLEGASWLTFRGVNFRSGKYTIFASLSTSTICVQKVPGVAMEVVTSSGKVMPAPAAQGSCLDITGGVRAGLLLRVKV</sequence>
<dbReference type="Gene3D" id="1.50.10.10">
    <property type="match status" value="1"/>
</dbReference>
<organism evidence="4 5">
    <name type="scientific">Cymbomonas tetramitiformis</name>
    <dbReference type="NCBI Taxonomy" id="36881"/>
    <lineage>
        <taxon>Eukaryota</taxon>
        <taxon>Viridiplantae</taxon>
        <taxon>Chlorophyta</taxon>
        <taxon>Pyramimonadophyceae</taxon>
        <taxon>Pyramimonadales</taxon>
        <taxon>Pyramimonadaceae</taxon>
        <taxon>Cymbomonas</taxon>
    </lineage>
</organism>
<accession>A0AAE0KZH6</accession>
<evidence type="ECO:0000256" key="2">
    <source>
        <dbReference type="SAM" id="SignalP"/>
    </source>
</evidence>
<feature type="domain" description="Glycoside hydrolase family 65 central catalytic" evidence="3">
    <location>
        <begin position="306"/>
        <end position="529"/>
    </location>
</feature>
<dbReference type="Proteomes" id="UP001190700">
    <property type="component" value="Unassembled WGS sequence"/>
</dbReference>
<dbReference type="GO" id="GO:0004553">
    <property type="term" value="F:hydrolase activity, hydrolyzing O-glycosyl compounds"/>
    <property type="evidence" value="ECO:0007669"/>
    <property type="project" value="TreeGrafter"/>
</dbReference>
<reference evidence="4 5" key="1">
    <citation type="journal article" date="2015" name="Genome Biol. Evol.">
        <title>Comparative Genomics of a Bacterivorous Green Alga Reveals Evolutionary Causalities and Consequences of Phago-Mixotrophic Mode of Nutrition.</title>
        <authorList>
            <person name="Burns J.A."/>
            <person name="Paasch A."/>
            <person name="Narechania A."/>
            <person name="Kim E."/>
        </authorList>
    </citation>
    <scope>NUCLEOTIDE SEQUENCE [LARGE SCALE GENOMIC DNA]</scope>
    <source>
        <strain evidence="4 5">PLY_AMNH</strain>
    </source>
</reference>
<dbReference type="GO" id="GO:0005975">
    <property type="term" value="P:carbohydrate metabolic process"/>
    <property type="evidence" value="ECO:0007669"/>
    <property type="project" value="InterPro"/>
</dbReference>
<evidence type="ECO:0000313" key="4">
    <source>
        <dbReference type="EMBL" id="KAK3266180.1"/>
    </source>
</evidence>
<keyword evidence="5" id="KW-1185">Reference proteome</keyword>
<comment type="caution">
    <text evidence="4">The sequence shown here is derived from an EMBL/GenBank/DDBJ whole genome shotgun (WGS) entry which is preliminary data.</text>
</comment>
<dbReference type="AlphaFoldDB" id="A0AAE0KZH6"/>
<dbReference type="PANTHER" id="PTHR11051">
    <property type="entry name" value="GLYCOSYL HYDROLASE-RELATED"/>
    <property type="match status" value="1"/>
</dbReference>
<dbReference type="PANTHER" id="PTHR11051:SF8">
    <property type="entry name" value="PROTEIN-GLUCOSYLGALACTOSYLHYDROXYLYSINE GLUCOSIDASE"/>
    <property type="match status" value="1"/>
</dbReference>
<evidence type="ECO:0000256" key="1">
    <source>
        <dbReference type="ARBA" id="ARBA00006768"/>
    </source>
</evidence>
<keyword evidence="2" id="KW-0732">Signal</keyword>
<dbReference type="Pfam" id="PF03632">
    <property type="entry name" value="Glyco_hydro_65m"/>
    <property type="match status" value="1"/>
</dbReference>
<dbReference type="InterPro" id="IPR008928">
    <property type="entry name" value="6-hairpin_glycosidase_sf"/>
</dbReference>
<dbReference type="SUPFAM" id="SSF48208">
    <property type="entry name" value="Six-hairpin glycosidases"/>
    <property type="match status" value="1"/>
</dbReference>
<evidence type="ECO:0000259" key="3">
    <source>
        <dbReference type="Pfam" id="PF03632"/>
    </source>
</evidence>
<feature type="chain" id="PRO_5042023030" description="Glycoside hydrolase family 65 central catalytic domain-containing protein" evidence="2">
    <location>
        <begin position="17"/>
        <end position="757"/>
    </location>
</feature>
<comment type="similarity">
    <text evidence="1">Belongs to the glycosyl hydrolase 65 family.</text>
</comment>
<proteinExistence type="inferred from homology"/>
<protein>
    <recommendedName>
        <fullName evidence="3">Glycoside hydrolase family 65 central catalytic domain-containing protein</fullName>
    </recommendedName>
</protein>
<feature type="signal peptide" evidence="2">
    <location>
        <begin position="1"/>
        <end position="16"/>
    </location>
</feature>
<dbReference type="EMBL" id="LGRX02013379">
    <property type="protein sequence ID" value="KAK3266180.1"/>
    <property type="molecule type" value="Genomic_DNA"/>
</dbReference>
<evidence type="ECO:0000313" key="5">
    <source>
        <dbReference type="Proteomes" id="UP001190700"/>
    </source>
</evidence>
<dbReference type="Gene3D" id="2.60.420.10">
    <property type="entry name" value="Maltose phosphorylase, domain 3"/>
    <property type="match status" value="1"/>
</dbReference>
<name>A0AAE0KZH6_9CHLO</name>